<dbReference type="AlphaFoldDB" id="A0A564ZLE4"/>
<proteinExistence type="predicted"/>
<evidence type="ECO:0000313" key="3">
    <source>
        <dbReference type="Proteomes" id="UP000334340"/>
    </source>
</evidence>
<dbReference type="PANTHER" id="PTHR42188:SF1">
    <property type="entry name" value="23S RRNA-SPECIFIC ENDONUCLEASE VAPC20"/>
    <property type="match status" value="1"/>
</dbReference>
<dbReference type="Gene3D" id="3.40.50.1010">
    <property type="entry name" value="5'-nuclease"/>
    <property type="match status" value="1"/>
</dbReference>
<dbReference type="Proteomes" id="UP000334340">
    <property type="component" value="Unassembled WGS sequence"/>
</dbReference>
<gene>
    <name evidence="2" type="ORF">MELA_02556</name>
</gene>
<evidence type="ECO:0000313" key="2">
    <source>
        <dbReference type="EMBL" id="VUZ86160.1"/>
    </source>
</evidence>
<dbReference type="SUPFAM" id="SSF88723">
    <property type="entry name" value="PIN domain-like"/>
    <property type="match status" value="1"/>
</dbReference>
<dbReference type="Pfam" id="PF01850">
    <property type="entry name" value="PIN"/>
    <property type="match status" value="1"/>
</dbReference>
<dbReference type="GO" id="GO:0004521">
    <property type="term" value="F:RNA endonuclease activity"/>
    <property type="evidence" value="ECO:0007669"/>
    <property type="project" value="InterPro"/>
</dbReference>
<dbReference type="PANTHER" id="PTHR42188">
    <property type="entry name" value="23S RRNA-SPECIFIC ENDONUCLEASE VAPC20"/>
    <property type="match status" value="1"/>
</dbReference>
<dbReference type="InterPro" id="IPR039018">
    <property type="entry name" value="VapC20-like"/>
</dbReference>
<protein>
    <recommendedName>
        <fullName evidence="1">PIN domain-containing protein</fullName>
    </recommendedName>
</protein>
<dbReference type="EMBL" id="CABIKM010000045">
    <property type="protein sequence ID" value="VUZ86160.1"/>
    <property type="molecule type" value="Genomic_DNA"/>
</dbReference>
<reference evidence="2 3" key="1">
    <citation type="submission" date="2019-07" db="EMBL/GenBank/DDBJ databases">
        <authorList>
            <person name="Cremers G."/>
        </authorList>
    </citation>
    <scope>NUCLEOTIDE SEQUENCE [LARGE SCALE GENOMIC DNA]</scope>
</reference>
<name>A0A564ZLE4_9BACT</name>
<accession>A0A564ZLE4</accession>
<dbReference type="GO" id="GO:0016075">
    <property type="term" value="P:rRNA catabolic process"/>
    <property type="evidence" value="ECO:0007669"/>
    <property type="project" value="TreeGrafter"/>
</dbReference>
<dbReference type="InterPro" id="IPR002716">
    <property type="entry name" value="PIN_dom"/>
</dbReference>
<organism evidence="2 3">
    <name type="scientific">Candidatus Methylomirabilis lanthanidiphila</name>
    <dbReference type="NCBI Taxonomy" id="2211376"/>
    <lineage>
        <taxon>Bacteria</taxon>
        <taxon>Candidatus Methylomirabilota</taxon>
        <taxon>Candidatus Methylomirabilia</taxon>
        <taxon>Candidatus Methylomirabilales</taxon>
        <taxon>Candidatus Methylomirabilaceae</taxon>
        <taxon>Candidatus Methylomirabilis</taxon>
    </lineage>
</organism>
<keyword evidence="3" id="KW-1185">Reference proteome</keyword>
<evidence type="ECO:0000259" key="1">
    <source>
        <dbReference type="Pfam" id="PF01850"/>
    </source>
</evidence>
<dbReference type="InterPro" id="IPR029060">
    <property type="entry name" value="PIN-like_dom_sf"/>
</dbReference>
<sequence length="138" mass="15563">MIPSDRVFCDTGFFFASLAQADRHYDRAGELLEECRAEGIRMFSTWEVVSETLTLLTYRLHPQAATGFLDTMKPVLSLVPITDVIRAEAEQVFRRHVRSRRLSFCDAISFVVVTTLLGNIPCLSFDEDFKALGLTVIA</sequence>
<feature type="domain" description="PIN" evidence="1">
    <location>
        <begin position="7"/>
        <end position="132"/>
    </location>
</feature>